<dbReference type="OrthoDB" id="128422at2"/>
<evidence type="ECO:0000313" key="7">
    <source>
        <dbReference type="EMBL" id="AYC29130.1"/>
    </source>
</evidence>
<feature type="transmembrane region" description="Helical" evidence="6">
    <location>
        <begin position="185"/>
        <end position="204"/>
    </location>
</feature>
<comment type="subcellular location">
    <subcellularLocation>
        <location evidence="1">Cell membrane</location>
        <topology evidence="1">Multi-pass membrane protein</topology>
    </subcellularLocation>
</comment>
<feature type="transmembrane region" description="Helical" evidence="6">
    <location>
        <begin position="149"/>
        <end position="173"/>
    </location>
</feature>
<protein>
    <submittedName>
        <fullName evidence="7">Cytochrome c oxidase assembly factor CtaG</fullName>
    </submittedName>
</protein>
<keyword evidence="4 6" id="KW-1133">Transmembrane helix</keyword>
<keyword evidence="5 6" id="KW-0472">Membrane</keyword>
<dbReference type="KEGG" id="paek:D3873_04265"/>
<accession>A0A385YRW9</accession>
<evidence type="ECO:0000256" key="1">
    <source>
        <dbReference type="ARBA" id="ARBA00004651"/>
    </source>
</evidence>
<feature type="transmembrane region" description="Helical" evidence="6">
    <location>
        <begin position="254"/>
        <end position="276"/>
    </location>
</feature>
<evidence type="ECO:0000256" key="5">
    <source>
        <dbReference type="ARBA" id="ARBA00023136"/>
    </source>
</evidence>
<feature type="transmembrane region" description="Helical" evidence="6">
    <location>
        <begin position="113"/>
        <end position="137"/>
    </location>
</feature>
<dbReference type="Pfam" id="PF09678">
    <property type="entry name" value="Caa3_CtaG"/>
    <property type="match status" value="1"/>
</dbReference>
<dbReference type="AlphaFoldDB" id="A0A385YRW9"/>
<keyword evidence="8" id="KW-1185">Reference proteome</keyword>
<dbReference type="InterPro" id="IPR014108">
    <property type="entry name" value="Caa3-assmbl_CtaG"/>
</dbReference>
<keyword evidence="3 6" id="KW-0812">Transmembrane</keyword>
<dbReference type="NCBIfam" id="TIGR02737">
    <property type="entry name" value="caa3_CtaG"/>
    <property type="match status" value="1"/>
</dbReference>
<dbReference type="GO" id="GO:0005886">
    <property type="term" value="C:plasma membrane"/>
    <property type="evidence" value="ECO:0007669"/>
    <property type="project" value="UniProtKB-SubCell"/>
</dbReference>
<sequence length="305" mass="34480">MPLSIFGFQALWSPYLLVFCIAIILLYLYIVFKKYSAFENGEKATRKQVIQFSIAMVIFYAIKGSPLDLLGHILFFVHMIQMALLLFLVSPLVIMGIPGWLWERVLKVKVIRFLFNLFANPLVALILFSALFSIYHIPLLFDTVKQNEILHIIMTANLFFASLFLWWPLFNNVPGEPQISGLKQVGYIIGSAILITPACALIIFNDNAMYETYSSGAAWLKAMELCVPDGKLASLGISGPELFTNMPVVEDQQLGGIVMKVVQEIIYGVFLAMVFFKWFRSEQENADAITDKALRDRQALQSNSI</sequence>
<evidence type="ECO:0000256" key="3">
    <source>
        <dbReference type="ARBA" id="ARBA00022692"/>
    </source>
</evidence>
<evidence type="ECO:0000256" key="2">
    <source>
        <dbReference type="ARBA" id="ARBA00022475"/>
    </source>
</evidence>
<dbReference type="Proteomes" id="UP000265725">
    <property type="component" value="Chromosome"/>
</dbReference>
<feature type="transmembrane region" description="Helical" evidence="6">
    <location>
        <begin position="74"/>
        <end position="101"/>
    </location>
</feature>
<organism evidence="7 8">
    <name type="scientific">Paenisporosarcina cavernae</name>
    <dbReference type="NCBI Taxonomy" id="2320858"/>
    <lineage>
        <taxon>Bacteria</taxon>
        <taxon>Bacillati</taxon>
        <taxon>Bacillota</taxon>
        <taxon>Bacilli</taxon>
        <taxon>Bacillales</taxon>
        <taxon>Caryophanaceae</taxon>
        <taxon>Paenisporosarcina</taxon>
    </lineage>
</organism>
<dbReference type="InterPro" id="IPR019108">
    <property type="entry name" value="Caa3_assmbl_CtaG-rel"/>
</dbReference>
<reference evidence="8" key="1">
    <citation type="submission" date="2018-09" db="EMBL/GenBank/DDBJ databases">
        <authorList>
            <person name="Zhu H."/>
        </authorList>
    </citation>
    <scope>NUCLEOTIDE SEQUENCE [LARGE SCALE GENOMIC DNA]</scope>
    <source>
        <strain evidence="8">K2R23-3</strain>
    </source>
</reference>
<evidence type="ECO:0000256" key="4">
    <source>
        <dbReference type="ARBA" id="ARBA00022989"/>
    </source>
</evidence>
<evidence type="ECO:0000256" key="6">
    <source>
        <dbReference type="SAM" id="Phobius"/>
    </source>
</evidence>
<gene>
    <name evidence="7" type="primary">ctaG</name>
    <name evidence="7" type="ORF">D3873_04265</name>
</gene>
<keyword evidence="2" id="KW-1003">Cell membrane</keyword>
<proteinExistence type="predicted"/>
<name>A0A385YRW9_9BACL</name>
<feature type="transmembrane region" description="Helical" evidence="6">
    <location>
        <begin position="12"/>
        <end position="32"/>
    </location>
</feature>
<evidence type="ECO:0000313" key="8">
    <source>
        <dbReference type="Proteomes" id="UP000265725"/>
    </source>
</evidence>
<dbReference type="RefSeq" id="WP_119882871.1">
    <property type="nucleotide sequence ID" value="NZ_CP032418.1"/>
</dbReference>
<dbReference type="EMBL" id="CP032418">
    <property type="protein sequence ID" value="AYC29130.1"/>
    <property type="molecule type" value="Genomic_DNA"/>
</dbReference>